<evidence type="ECO:0000313" key="1">
    <source>
        <dbReference type="EMBL" id="OCT65446.1"/>
    </source>
</evidence>
<accession>A0A974H5S2</accession>
<protein>
    <submittedName>
        <fullName evidence="1">Uncharacterized protein</fullName>
    </submittedName>
</protein>
<name>A0A974H5S2_XENLA</name>
<reference evidence="2" key="1">
    <citation type="journal article" date="2016" name="Nature">
        <title>Genome evolution in the allotetraploid frog Xenopus laevis.</title>
        <authorList>
            <person name="Session A.M."/>
            <person name="Uno Y."/>
            <person name="Kwon T."/>
            <person name="Chapman J.A."/>
            <person name="Toyoda A."/>
            <person name="Takahashi S."/>
            <person name="Fukui A."/>
            <person name="Hikosaka A."/>
            <person name="Suzuki A."/>
            <person name="Kondo M."/>
            <person name="van Heeringen S.J."/>
            <person name="Quigley I."/>
            <person name="Heinz S."/>
            <person name="Ogino H."/>
            <person name="Ochi H."/>
            <person name="Hellsten U."/>
            <person name="Lyons J.B."/>
            <person name="Simakov O."/>
            <person name="Putnam N."/>
            <person name="Stites J."/>
            <person name="Kuroki Y."/>
            <person name="Tanaka T."/>
            <person name="Michiue T."/>
            <person name="Watanabe M."/>
            <person name="Bogdanovic O."/>
            <person name="Lister R."/>
            <person name="Georgiou G."/>
            <person name="Paranjpe S.S."/>
            <person name="van Kruijsbergen I."/>
            <person name="Shu S."/>
            <person name="Carlson J."/>
            <person name="Kinoshita T."/>
            <person name="Ohta Y."/>
            <person name="Mawaribuchi S."/>
            <person name="Jenkins J."/>
            <person name="Grimwood J."/>
            <person name="Schmutz J."/>
            <person name="Mitros T."/>
            <person name="Mozaffari S.V."/>
            <person name="Suzuki Y."/>
            <person name="Haramoto Y."/>
            <person name="Yamamoto T.S."/>
            <person name="Takagi C."/>
            <person name="Heald R."/>
            <person name="Miller K."/>
            <person name="Haudenschild C."/>
            <person name="Kitzman J."/>
            <person name="Nakayama T."/>
            <person name="Izutsu Y."/>
            <person name="Robert J."/>
            <person name="Fortriede J."/>
            <person name="Burns K."/>
            <person name="Lotay V."/>
            <person name="Karimi K."/>
            <person name="Yasuoka Y."/>
            <person name="Dichmann D.S."/>
            <person name="Flajnik M.F."/>
            <person name="Houston D.W."/>
            <person name="Shendure J."/>
            <person name="DuPasquier L."/>
            <person name="Vize P.D."/>
            <person name="Zorn A.M."/>
            <person name="Ito M."/>
            <person name="Marcotte E.M."/>
            <person name="Wallingford J.B."/>
            <person name="Ito Y."/>
            <person name="Asashima M."/>
            <person name="Ueno N."/>
            <person name="Matsuda Y."/>
            <person name="Veenstra G.J."/>
            <person name="Fujiyama A."/>
            <person name="Harland R.M."/>
            <person name="Taira M."/>
            <person name="Rokhsar D.S."/>
        </authorList>
    </citation>
    <scope>NUCLEOTIDE SEQUENCE [LARGE SCALE GENOMIC DNA]</scope>
    <source>
        <strain evidence="2">J</strain>
    </source>
</reference>
<sequence>MSFGCCGWEGADLWVSSLSFRLCCCQPVHCSLKQCFLSGKKLFLFNKSFSLGDVCLFFTPTFGISFKKTKTFLAILGKIQNGILRVSTQSTLAHLVVFF</sequence>
<dbReference type="Proteomes" id="UP000694892">
    <property type="component" value="Chromosome 8S"/>
</dbReference>
<evidence type="ECO:0000313" key="2">
    <source>
        <dbReference type="Proteomes" id="UP000694892"/>
    </source>
</evidence>
<dbReference type="AlphaFoldDB" id="A0A974H5S2"/>
<dbReference type="EMBL" id="CM004481">
    <property type="protein sequence ID" value="OCT65446.1"/>
    <property type="molecule type" value="Genomic_DNA"/>
</dbReference>
<organism evidence="1 2">
    <name type="scientific">Xenopus laevis</name>
    <name type="common">African clawed frog</name>
    <dbReference type="NCBI Taxonomy" id="8355"/>
    <lineage>
        <taxon>Eukaryota</taxon>
        <taxon>Metazoa</taxon>
        <taxon>Chordata</taxon>
        <taxon>Craniata</taxon>
        <taxon>Vertebrata</taxon>
        <taxon>Euteleostomi</taxon>
        <taxon>Amphibia</taxon>
        <taxon>Batrachia</taxon>
        <taxon>Anura</taxon>
        <taxon>Pipoidea</taxon>
        <taxon>Pipidae</taxon>
        <taxon>Xenopodinae</taxon>
        <taxon>Xenopus</taxon>
        <taxon>Xenopus</taxon>
    </lineage>
</organism>
<proteinExistence type="predicted"/>
<gene>
    <name evidence="1" type="ORF">XELAEV_18041686mg</name>
</gene>